<sequence length="173" mass="19085">MSDSKDDPFAVSRRVLIGAASATPILASVGAASPSDEVTARCEEWLALDAEIDRLLSRWSDLENALVKERRWREMTPDQREALSPTEEMDAIDKQVKGLFEHRRQGLDALLALVARDMRGVASKLQVAVKVMDHERGDGFELFKGAVAEMQHVRCAHCGAPIVESRPPPPNAK</sequence>
<protein>
    <submittedName>
        <fullName evidence="1">Uncharacterized protein</fullName>
    </submittedName>
</protein>
<dbReference type="InterPro" id="IPR006311">
    <property type="entry name" value="TAT_signal"/>
</dbReference>
<evidence type="ECO:0000313" key="1">
    <source>
        <dbReference type="EMBL" id="OYX00939.1"/>
    </source>
</evidence>
<dbReference type="Proteomes" id="UP000215616">
    <property type="component" value="Unassembled WGS sequence"/>
</dbReference>
<gene>
    <name evidence="1" type="ORF">B7Z12_15190</name>
</gene>
<evidence type="ECO:0000313" key="2">
    <source>
        <dbReference type="Proteomes" id="UP000215616"/>
    </source>
</evidence>
<proteinExistence type="predicted"/>
<dbReference type="PROSITE" id="PS51318">
    <property type="entry name" value="TAT"/>
    <property type="match status" value="1"/>
</dbReference>
<dbReference type="EMBL" id="NCDQ01000277">
    <property type="protein sequence ID" value="OYX00939.1"/>
    <property type="molecule type" value="Genomic_DNA"/>
</dbReference>
<organism evidence="1 2">
    <name type="scientific">Caulobacter vibrioides</name>
    <name type="common">Caulobacter crescentus</name>
    <dbReference type="NCBI Taxonomy" id="155892"/>
    <lineage>
        <taxon>Bacteria</taxon>
        <taxon>Pseudomonadati</taxon>
        <taxon>Pseudomonadota</taxon>
        <taxon>Alphaproteobacteria</taxon>
        <taxon>Caulobacterales</taxon>
        <taxon>Caulobacteraceae</taxon>
        <taxon>Caulobacter</taxon>
    </lineage>
</organism>
<comment type="caution">
    <text evidence="1">The sequence shown here is derived from an EMBL/GenBank/DDBJ whole genome shotgun (WGS) entry which is preliminary data.</text>
</comment>
<name>A0A258CZM9_CAUVI</name>
<reference evidence="1 2" key="1">
    <citation type="submission" date="2017-03" db="EMBL/GenBank/DDBJ databases">
        <title>Lifting the veil on microbial sulfur biogeochemistry in mining wastewaters.</title>
        <authorList>
            <person name="Kantor R.S."/>
            <person name="Colenbrander Nelson T."/>
            <person name="Marshall S."/>
            <person name="Bennett D."/>
            <person name="Apte S."/>
            <person name="Camacho D."/>
            <person name="Thomas B.C."/>
            <person name="Warren L.A."/>
            <person name="Banfield J.F."/>
        </authorList>
    </citation>
    <scope>NUCLEOTIDE SEQUENCE [LARGE SCALE GENOMIC DNA]</scope>
    <source>
        <strain evidence="1">32-67-7</strain>
    </source>
</reference>
<dbReference type="AlphaFoldDB" id="A0A258CZM9"/>
<accession>A0A258CZM9</accession>